<feature type="compositionally biased region" description="Low complexity" evidence="1">
    <location>
        <begin position="135"/>
        <end position="150"/>
    </location>
</feature>
<keyword evidence="3" id="KW-1185">Reference proteome</keyword>
<evidence type="ECO:0000256" key="1">
    <source>
        <dbReference type="SAM" id="MobiDB-lite"/>
    </source>
</evidence>
<feature type="region of interest" description="Disordered" evidence="1">
    <location>
        <begin position="135"/>
        <end position="171"/>
    </location>
</feature>
<dbReference type="OrthoDB" id="2104739at2759"/>
<evidence type="ECO:0000313" key="3">
    <source>
        <dbReference type="Proteomes" id="UP000703269"/>
    </source>
</evidence>
<evidence type="ECO:0000313" key="2">
    <source>
        <dbReference type="EMBL" id="GJE94032.1"/>
    </source>
</evidence>
<gene>
    <name evidence="2" type="ORF">PsYK624_102000</name>
</gene>
<name>A0A9P3LHE0_9APHY</name>
<sequence length="409" mass="45205">MLIAPPCYPHHHIGAISSLLPCLLPSCASPTMPFLPLPPLLETSIRHSVNPQLKSAYNSVVEAERRAAGNDTDIMHARVVGYLMIALHDFRETLKDSAIERVSEVRLLLDAKPVTAVYELGLWYRTRLLRAFQKSKGPLSPSSQHSSRPSFTTPEDMLKDTLAGSGKDHRSAKRRALARDGFRCMLSGKFDGTSVEDLPILEPQAQTIGMVTTNCCQILSESTLQDVDPENPDRDDKREYAAAVLAVLDSLRLGAVVRDALKQNGAHHLSNVLTMSLQLHDLFDKFNLWLEGTGRPHEYKICVSNDAWLVDSGITTRTVRFRVHAEDVDEETLPLPDPALLALYATCARVVNMSGAAEYMHIYDSDADDMQVLAENGSSNGVLLEKMRSVAVTSREFSCQDSLYCVTSD</sequence>
<accession>A0A9P3LHE0</accession>
<comment type="caution">
    <text evidence="2">The sequence shown here is derived from an EMBL/GenBank/DDBJ whole genome shotgun (WGS) entry which is preliminary data.</text>
</comment>
<dbReference type="Proteomes" id="UP000703269">
    <property type="component" value="Unassembled WGS sequence"/>
</dbReference>
<dbReference type="EMBL" id="BPQB01000037">
    <property type="protein sequence ID" value="GJE94032.1"/>
    <property type="molecule type" value="Genomic_DNA"/>
</dbReference>
<protein>
    <recommendedName>
        <fullName evidence="4">HNH nuclease domain-containing protein</fullName>
    </recommendedName>
</protein>
<reference evidence="2 3" key="1">
    <citation type="submission" date="2021-08" db="EMBL/GenBank/DDBJ databases">
        <title>Draft Genome Sequence of Phanerochaete sordida strain YK-624.</title>
        <authorList>
            <person name="Mori T."/>
            <person name="Dohra H."/>
            <person name="Suzuki T."/>
            <person name="Kawagishi H."/>
            <person name="Hirai H."/>
        </authorList>
    </citation>
    <scope>NUCLEOTIDE SEQUENCE [LARGE SCALE GENOMIC DNA]</scope>
    <source>
        <strain evidence="2 3">YK-624</strain>
    </source>
</reference>
<evidence type="ECO:0008006" key="4">
    <source>
        <dbReference type="Google" id="ProtNLM"/>
    </source>
</evidence>
<proteinExistence type="predicted"/>
<dbReference type="AlphaFoldDB" id="A0A9P3LHE0"/>
<organism evidence="2 3">
    <name type="scientific">Phanerochaete sordida</name>
    <dbReference type="NCBI Taxonomy" id="48140"/>
    <lineage>
        <taxon>Eukaryota</taxon>
        <taxon>Fungi</taxon>
        <taxon>Dikarya</taxon>
        <taxon>Basidiomycota</taxon>
        <taxon>Agaricomycotina</taxon>
        <taxon>Agaricomycetes</taxon>
        <taxon>Polyporales</taxon>
        <taxon>Phanerochaetaceae</taxon>
        <taxon>Phanerochaete</taxon>
    </lineage>
</organism>